<dbReference type="InterPro" id="IPR011835">
    <property type="entry name" value="GS/SS"/>
</dbReference>
<dbReference type="SUPFAM" id="SSF53756">
    <property type="entry name" value="UDP-Glycosyltransferase/glycogen phosphorylase"/>
    <property type="match status" value="1"/>
</dbReference>
<organism evidence="11 12">
    <name type="scientific">Sphingobium phenoxybenzoativorans</name>
    <dbReference type="NCBI Taxonomy" id="1592790"/>
    <lineage>
        <taxon>Bacteria</taxon>
        <taxon>Pseudomonadati</taxon>
        <taxon>Pseudomonadota</taxon>
        <taxon>Alphaproteobacteria</taxon>
        <taxon>Sphingomonadales</taxon>
        <taxon>Sphingomonadaceae</taxon>
        <taxon>Sphingobium</taxon>
    </lineage>
</organism>
<evidence type="ECO:0000256" key="4">
    <source>
        <dbReference type="ARBA" id="ARBA00010281"/>
    </source>
</evidence>
<dbReference type="NCBIfam" id="NF001899">
    <property type="entry name" value="PRK00654.1-2"/>
    <property type="match status" value="1"/>
</dbReference>
<keyword evidence="5 8" id="KW-0328">Glycosyltransferase</keyword>
<comment type="catalytic activity">
    <reaction evidence="1 8">
        <text>[(1-&gt;4)-alpha-D-glucosyl](n) + ADP-alpha-D-glucose = [(1-&gt;4)-alpha-D-glucosyl](n+1) + ADP + H(+)</text>
        <dbReference type="Rhea" id="RHEA:18189"/>
        <dbReference type="Rhea" id="RHEA-COMP:9584"/>
        <dbReference type="Rhea" id="RHEA-COMP:9587"/>
        <dbReference type="ChEBI" id="CHEBI:15378"/>
        <dbReference type="ChEBI" id="CHEBI:15444"/>
        <dbReference type="ChEBI" id="CHEBI:57498"/>
        <dbReference type="ChEBI" id="CHEBI:456216"/>
        <dbReference type="EC" id="2.4.1.21"/>
    </reaction>
</comment>
<sequence length="477" mass="51335">MKILSVASEIYPLIKTGGLGDVVGALPLALTSHGMQVRTLVPGYPSVLSRLVKPKKVHAYDALFGASATILSAKVGDLDLYVLDCPAFFSREGGPYADWRGNEWNDNWRRFAALSCVGADIASGALKTWRPDLVHAHDWQAAMTPAYMRFGMAANIPKVVTIHNLAFQGRYGQDIFPQLGLPPEAWGVDGVEYYGGTGFLKAGLVSADAITTVSPTYAEEIRQPENGMGLDGLVTGRADRLHGILNGIDAALWDPATDPDLVRAFSHRSLAARKANRRAVEKRFGLKRDGAPLFVVVSRLTWQKGMDMLADAVDHLVGMGGKLAVLGSGDHPLEGAFLAAADRHRGRVGVQISYDETLAHLMQAGGDAILIPSRFEPCGLTQLYGLRYGCVPVVARVGGLADTVIDANEAAIASGAATGVQFGPPNPYQLRRAITRTIELHADRAAWTIMQRTGMRANFSWDRSAARYAALYRSLAA</sequence>
<evidence type="ECO:0000256" key="3">
    <source>
        <dbReference type="ARBA" id="ARBA00004964"/>
    </source>
</evidence>
<dbReference type="InterPro" id="IPR013534">
    <property type="entry name" value="Starch_synth_cat_dom"/>
</dbReference>
<dbReference type="EMBL" id="CP073910">
    <property type="protein sequence ID" value="QUT06666.1"/>
    <property type="molecule type" value="Genomic_DNA"/>
</dbReference>
<evidence type="ECO:0000313" key="12">
    <source>
        <dbReference type="Proteomes" id="UP000681425"/>
    </source>
</evidence>
<protein>
    <recommendedName>
        <fullName evidence="8">Glycogen synthase</fullName>
        <ecNumber evidence="8">2.4.1.21</ecNumber>
    </recommendedName>
    <alternativeName>
        <fullName evidence="8">Starch [bacterial glycogen] synthase</fullName>
    </alternativeName>
</protein>
<feature type="binding site" evidence="8">
    <location>
        <position position="15"/>
    </location>
    <ligand>
        <name>ADP-alpha-D-glucose</name>
        <dbReference type="ChEBI" id="CHEBI:57498"/>
    </ligand>
</feature>
<proteinExistence type="inferred from homology"/>
<dbReference type="InterPro" id="IPR001296">
    <property type="entry name" value="Glyco_trans_1"/>
</dbReference>
<dbReference type="EC" id="2.4.1.21" evidence="8"/>
<keyword evidence="12" id="KW-1185">Reference proteome</keyword>
<dbReference type="GO" id="GO:0009011">
    <property type="term" value="F:alpha-1,4-glucan glucosyltransferase (ADP-glucose donor) activity"/>
    <property type="evidence" value="ECO:0007669"/>
    <property type="project" value="UniProtKB-UniRule"/>
</dbReference>
<dbReference type="Pfam" id="PF00534">
    <property type="entry name" value="Glycos_transf_1"/>
    <property type="match status" value="1"/>
</dbReference>
<feature type="domain" description="Starch synthase catalytic" evidence="10">
    <location>
        <begin position="2"/>
        <end position="234"/>
    </location>
</feature>
<evidence type="ECO:0000256" key="8">
    <source>
        <dbReference type="HAMAP-Rule" id="MF_00484"/>
    </source>
</evidence>
<reference evidence="11" key="1">
    <citation type="submission" date="2021-04" db="EMBL/GenBank/DDBJ databases">
        <title>Isolation of p-tert-butylphenol degrading bacteria Sphingobium phenoxybenzoativorans Tas13 from active sludge.</title>
        <authorList>
            <person name="Li Y."/>
        </authorList>
    </citation>
    <scope>NUCLEOTIDE SEQUENCE</scope>
    <source>
        <strain evidence="11">Tas13</strain>
    </source>
</reference>
<gene>
    <name evidence="8 11" type="primary">glgA</name>
    <name evidence="11" type="ORF">KFK14_04250</name>
</gene>
<evidence type="ECO:0000256" key="6">
    <source>
        <dbReference type="ARBA" id="ARBA00022679"/>
    </source>
</evidence>
<evidence type="ECO:0000256" key="2">
    <source>
        <dbReference type="ARBA" id="ARBA00002764"/>
    </source>
</evidence>
<dbReference type="NCBIfam" id="TIGR02095">
    <property type="entry name" value="glgA"/>
    <property type="match status" value="1"/>
</dbReference>
<dbReference type="CDD" id="cd03791">
    <property type="entry name" value="GT5_Glycogen_synthase_DULL1-like"/>
    <property type="match status" value="1"/>
</dbReference>
<dbReference type="RefSeq" id="WP_212609988.1">
    <property type="nucleotide sequence ID" value="NZ_CP073910.1"/>
</dbReference>
<dbReference type="PANTHER" id="PTHR45825">
    <property type="entry name" value="GRANULE-BOUND STARCH SYNTHASE 1, CHLOROPLASTIC/AMYLOPLASTIC"/>
    <property type="match status" value="1"/>
</dbReference>
<evidence type="ECO:0000256" key="7">
    <source>
        <dbReference type="ARBA" id="ARBA00023056"/>
    </source>
</evidence>
<dbReference type="GO" id="GO:0004373">
    <property type="term" value="F:alpha-1,4-glucan glucosyltransferase (UDP-glucose donor) activity"/>
    <property type="evidence" value="ECO:0007669"/>
    <property type="project" value="InterPro"/>
</dbReference>
<keyword evidence="7 8" id="KW-0320">Glycogen biosynthesis</keyword>
<comment type="function">
    <text evidence="2 8">Synthesizes alpha-1,4-glucan chains using ADP-glucose.</text>
</comment>
<dbReference type="Pfam" id="PF08323">
    <property type="entry name" value="Glyco_transf_5"/>
    <property type="match status" value="1"/>
</dbReference>
<dbReference type="Proteomes" id="UP000681425">
    <property type="component" value="Chromosome"/>
</dbReference>
<comment type="similarity">
    <text evidence="4 8">Belongs to the glycosyltransferase 1 family. Bacterial/plant glycogen synthase subfamily.</text>
</comment>
<evidence type="ECO:0000259" key="9">
    <source>
        <dbReference type="Pfam" id="PF00534"/>
    </source>
</evidence>
<dbReference type="PANTHER" id="PTHR45825:SF11">
    <property type="entry name" value="ALPHA AMYLASE DOMAIN-CONTAINING PROTEIN"/>
    <property type="match status" value="1"/>
</dbReference>
<evidence type="ECO:0000256" key="1">
    <source>
        <dbReference type="ARBA" id="ARBA00001478"/>
    </source>
</evidence>
<accession>A0A975K8B8</accession>
<comment type="pathway">
    <text evidence="3 8">Glycan biosynthesis; glycogen biosynthesis.</text>
</comment>
<feature type="domain" description="Glycosyl transferase family 1" evidence="9">
    <location>
        <begin position="282"/>
        <end position="447"/>
    </location>
</feature>
<keyword evidence="6 8" id="KW-0808">Transferase</keyword>
<evidence type="ECO:0000256" key="5">
    <source>
        <dbReference type="ARBA" id="ARBA00022676"/>
    </source>
</evidence>
<dbReference type="GO" id="GO:0005978">
    <property type="term" value="P:glycogen biosynthetic process"/>
    <property type="evidence" value="ECO:0007669"/>
    <property type="project" value="UniProtKB-UniRule"/>
</dbReference>
<dbReference type="KEGG" id="spph:KFK14_04250"/>
<evidence type="ECO:0000259" key="10">
    <source>
        <dbReference type="Pfam" id="PF08323"/>
    </source>
</evidence>
<dbReference type="HAMAP" id="MF_00484">
    <property type="entry name" value="Glycogen_synth"/>
    <property type="match status" value="1"/>
</dbReference>
<evidence type="ECO:0000313" key="11">
    <source>
        <dbReference type="EMBL" id="QUT06666.1"/>
    </source>
</evidence>
<name>A0A975K8B8_9SPHN</name>
<dbReference type="Gene3D" id="3.40.50.2000">
    <property type="entry name" value="Glycogen Phosphorylase B"/>
    <property type="match status" value="2"/>
</dbReference>
<dbReference type="AlphaFoldDB" id="A0A975K8B8"/>
<dbReference type="GO" id="GO:0005829">
    <property type="term" value="C:cytosol"/>
    <property type="evidence" value="ECO:0007669"/>
    <property type="project" value="TreeGrafter"/>
</dbReference>